<dbReference type="FunFam" id="3.90.70.10:FF:000125">
    <property type="entry name" value="Ubiquitin C-terminal hydrolase, putative"/>
    <property type="match status" value="1"/>
</dbReference>
<dbReference type="Proteomes" id="UP000800200">
    <property type="component" value="Unassembled WGS sequence"/>
</dbReference>
<dbReference type="Pfam" id="PF00443">
    <property type="entry name" value="UCH"/>
    <property type="match status" value="1"/>
</dbReference>
<feature type="region of interest" description="Disordered" evidence="3">
    <location>
        <begin position="579"/>
        <end position="655"/>
    </location>
</feature>
<dbReference type="PANTHER" id="PTHR21646">
    <property type="entry name" value="UBIQUITIN CARBOXYL-TERMINAL HYDROLASE"/>
    <property type="match status" value="1"/>
</dbReference>
<dbReference type="GO" id="GO:0004843">
    <property type="term" value="F:cysteine-type deubiquitinase activity"/>
    <property type="evidence" value="ECO:0007669"/>
    <property type="project" value="InterPro"/>
</dbReference>
<dbReference type="GO" id="GO:0016579">
    <property type="term" value="P:protein deubiquitination"/>
    <property type="evidence" value="ECO:0007669"/>
    <property type="project" value="InterPro"/>
</dbReference>
<protein>
    <submittedName>
        <fullName evidence="6">Ubiquitin carboxyl-terminal hydrolase 2</fullName>
    </submittedName>
</protein>
<dbReference type="InterPro" id="IPR028889">
    <property type="entry name" value="USP"/>
</dbReference>
<feature type="region of interest" description="Disordered" evidence="3">
    <location>
        <begin position="285"/>
        <end position="426"/>
    </location>
</feature>
<gene>
    <name evidence="6" type="ORF">K469DRAFT_619472</name>
</gene>
<evidence type="ECO:0000259" key="5">
    <source>
        <dbReference type="PROSITE" id="PS50235"/>
    </source>
</evidence>
<dbReference type="PROSITE" id="PS50206">
    <property type="entry name" value="RHODANESE_3"/>
    <property type="match status" value="1"/>
</dbReference>
<proteinExistence type="inferred from homology"/>
<keyword evidence="6" id="KW-0378">Hydrolase</keyword>
<dbReference type="CDD" id="cd02674">
    <property type="entry name" value="Peptidase_C19R"/>
    <property type="match status" value="1"/>
</dbReference>
<accession>A0A6A6ENX5</accession>
<dbReference type="InterPro" id="IPR038765">
    <property type="entry name" value="Papain-like_cys_pep_sf"/>
</dbReference>
<dbReference type="AlphaFoldDB" id="A0A6A6ENX5"/>
<feature type="compositionally biased region" description="Pro residues" evidence="3">
    <location>
        <begin position="1"/>
        <end position="13"/>
    </location>
</feature>
<evidence type="ECO:0000259" key="4">
    <source>
        <dbReference type="PROSITE" id="PS50206"/>
    </source>
</evidence>
<dbReference type="SUPFAM" id="SSF54001">
    <property type="entry name" value="Cysteine proteinases"/>
    <property type="match status" value="1"/>
</dbReference>
<dbReference type="InterPro" id="IPR050185">
    <property type="entry name" value="Ub_carboxyl-term_hydrolase"/>
</dbReference>
<feature type="compositionally biased region" description="Polar residues" evidence="3">
    <location>
        <begin position="712"/>
        <end position="721"/>
    </location>
</feature>
<dbReference type="InterPro" id="IPR001394">
    <property type="entry name" value="Peptidase_C19_UCH"/>
</dbReference>
<feature type="coiled-coil region" evidence="2">
    <location>
        <begin position="128"/>
        <end position="155"/>
    </location>
</feature>
<dbReference type="SUPFAM" id="SSF52821">
    <property type="entry name" value="Rhodanese/Cell cycle control phosphatase"/>
    <property type="match status" value="1"/>
</dbReference>
<evidence type="ECO:0000256" key="2">
    <source>
        <dbReference type="SAM" id="Coils"/>
    </source>
</evidence>
<dbReference type="InterPro" id="IPR001763">
    <property type="entry name" value="Rhodanese-like_dom"/>
</dbReference>
<organism evidence="6 7">
    <name type="scientific">Zopfia rhizophila CBS 207.26</name>
    <dbReference type="NCBI Taxonomy" id="1314779"/>
    <lineage>
        <taxon>Eukaryota</taxon>
        <taxon>Fungi</taxon>
        <taxon>Dikarya</taxon>
        <taxon>Ascomycota</taxon>
        <taxon>Pezizomycotina</taxon>
        <taxon>Dothideomycetes</taxon>
        <taxon>Dothideomycetes incertae sedis</taxon>
        <taxon>Zopfiaceae</taxon>
        <taxon>Zopfia</taxon>
    </lineage>
</organism>
<evidence type="ECO:0000313" key="7">
    <source>
        <dbReference type="Proteomes" id="UP000800200"/>
    </source>
</evidence>
<feature type="compositionally biased region" description="Low complexity" evidence="3">
    <location>
        <begin position="401"/>
        <end position="413"/>
    </location>
</feature>
<feature type="compositionally biased region" description="Low complexity" evidence="3">
    <location>
        <begin position="168"/>
        <end position="182"/>
    </location>
</feature>
<keyword evidence="7" id="KW-1185">Reference proteome</keyword>
<keyword evidence="2" id="KW-0175">Coiled coil</keyword>
<feature type="compositionally biased region" description="Basic and acidic residues" evidence="3">
    <location>
        <begin position="616"/>
        <end position="627"/>
    </location>
</feature>
<feature type="compositionally biased region" description="Acidic residues" evidence="3">
    <location>
        <begin position="636"/>
        <end position="645"/>
    </location>
</feature>
<feature type="compositionally biased region" description="Polar residues" evidence="3">
    <location>
        <begin position="183"/>
        <end position="201"/>
    </location>
</feature>
<feature type="domain" description="USP" evidence="5">
    <location>
        <begin position="738"/>
        <end position="1112"/>
    </location>
</feature>
<feature type="domain" description="Rhodanese" evidence="4">
    <location>
        <begin position="438"/>
        <end position="458"/>
    </location>
</feature>
<dbReference type="EMBL" id="ML994614">
    <property type="protein sequence ID" value="KAF2192991.1"/>
    <property type="molecule type" value="Genomic_DNA"/>
</dbReference>
<dbReference type="PANTHER" id="PTHR21646:SF23">
    <property type="entry name" value="UBIQUITIN CARBOXYL-TERMINAL HYDROLASE USP2"/>
    <property type="match status" value="1"/>
</dbReference>
<evidence type="ECO:0000313" key="6">
    <source>
        <dbReference type="EMBL" id="KAF2192991.1"/>
    </source>
</evidence>
<feature type="region of interest" description="Disordered" evidence="3">
    <location>
        <begin position="157"/>
        <end position="262"/>
    </location>
</feature>
<sequence>MSAAAPLPPPLRTPPTNAMNGYPHGAHGGSSHSSRGSNGAGDGRAPGGLPPHTTQVYASALQKVAEMKHYSIGRLLELGHVHFSNAKMRLETRQAPAGAYWDYVVAYEILVNAIPRHPDFRDRIETSRGHLHRQFKDLRQNIDSYEERFHRIKDVINNEHKRSSTQFSHAQPSSRPSSASSHYTTQTGTSFSQDSRPSNGSVVRPRDDELMLPDVQSAQPNGRISPAGPSESPRRKPQVQPKPQSLHGRVLHQSPASVNGTPATDELAERFAKLKGVSVPIYTNVGSSSSDLSVKMPSPSDYQPSNRPSGPRDMPPPLYASPHPQYASHPPKPPLNTQIAASMPKEPSPTYSPARNLSQPASINPPRSSARSIVGTGGRSNSMAASSVSSHPPGSNGITDSFFSTQSSRQETSSSRRKSVHKPQEEQITAEKLYDYIRMFRVLLIDIRSRDEFDSGHIFVRSIMCIEPMALQDGCSAEQLQDRLVLSPDDEQAMFERRNEYELVVYYDESTKTNAFLHKHHCNERELALKRLYDTLYEFNADKPLQRPPIFLMGGIDAWTELVGTQALKMSTTAALVAAGQTRPSRAIRRTPAASNTAKLNLQKRRRREYAPMDPEEQRKWLEEARRGRPVFDPASAEDGEDDEQASPLHRTTDDFLRRFPEVELEPESMIYPPSRPQPTNQYVAPPIPEAPLRPPPSVPRVSYSGVHERQITPQGRTSQPPAYVSPGRYGQLRLHRTGLLNFGVTCYMNSVVQCLCANMDLSNIFLSGRYAKDIQKDNWKGTGGVMPEAYATLISNLFKGDVTALRPSSFRKLCGRLNSQWGIDEQQDAKEFLEFLLDIMHEDLNLTWAKPPLKQLSEAEEQARERLPRPYVARVEWGRYLHRETSMIGSLFAGQHASRLSCRTCGTTSTTYEAFWSLSLEIPRDRPCDLRDCLRSYCSMEKLDQDDLWRCPRCKVDREAIKKITITRAPDYLVVHLKRFSASRTESARKVRTPIHFPLHGLDLEPFMQPPITEQEEADVISRARDGAAQLAGLKTDPAMNGPFIYNAYAVVWHIGATLGSGHYVAMVKDKSRGCWRSFNDEKVLDFEPGNLAPQERLQNEKAYIVFYERERVAGGVL</sequence>
<dbReference type="PROSITE" id="PS50235">
    <property type="entry name" value="USP_3"/>
    <property type="match status" value="1"/>
</dbReference>
<comment type="similarity">
    <text evidence="1">Belongs to the peptidase C19 family.</text>
</comment>
<dbReference type="Gene3D" id="3.90.70.10">
    <property type="entry name" value="Cysteine proteinases"/>
    <property type="match status" value="1"/>
</dbReference>
<evidence type="ECO:0000256" key="3">
    <source>
        <dbReference type="SAM" id="MobiDB-lite"/>
    </source>
</evidence>
<dbReference type="InterPro" id="IPR036873">
    <property type="entry name" value="Rhodanese-like_dom_sf"/>
</dbReference>
<dbReference type="OrthoDB" id="292964at2759"/>
<feature type="region of interest" description="Disordered" evidence="3">
    <location>
        <begin position="1"/>
        <end position="53"/>
    </location>
</feature>
<name>A0A6A6ENX5_9PEZI</name>
<dbReference type="Gene3D" id="3.40.250.10">
    <property type="entry name" value="Rhodanese-like domain"/>
    <property type="match status" value="1"/>
</dbReference>
<evidence type="ECO:0000256" key="1">
    <source>
        <dbReference type="ARBA" id="ARBA00009085"/>
    </source>
</evidence>
<feature type="compositionally biased region" description="Low complexity" evidence="3">
    <location>
        <begin position="380"/>
        <end position="390"/>
    </location>
</feature>
<reference evidence="6" key="1">
    <citation type="journal article" date="2020" name="Stud. Mycol.">
        <title>101 Dothideomycetes genomes: a test case for predicting lifestyles and emergence of pathogens.</title>
        <authorList>
            <person name="Haridas S."/>
            <person name="Albert R."/>
            <person name="Binder M."/>
            <person name="Bloem J."/>
            <person name="Labutti K."/>
            <person name="Salamov A."/>
            <person name="Andreopoulos B."/>
            <person name="Baker S."/>
            <person name="Barry K."/>
            <person name="Bills G."/>
            <person name="Bluhm B."/>
            <person name="Cannon C."/>
            <person name="Castanera R."/>
            <person name="Culley D."/>
            <person name="Daum C."/>
            <person name="Ezra D."/>
            <person name="Gonzalez J."/>
            <person name="Henrissat B."/>
            <person name="Kuo A."/>
            <person name="Liang C."/>
            <person name="Lipzen A."/>
            <person name="Lutzoni F."/>
            <person name="Magnuson J."/>
            <person name="Mondo S."/>
            <person name="Nolan M."/>
            <person name="Ohm R."/>
            <person name="Pangilinan J."/>
            <person name="Park H.-J."/>
            <person name="Ramirez L."/>
            <person name="Alfaro M."/>
            <person name="Sun H."/>
            <person name="Tritt A."/>
            <person name="Yoshinaga Y."/>
            <person name="Zwiers L.-H."/>
            <person name="Turgeon B."/>
            <person name="Goodwin S."/>
            <person name="Spatafora J."/>
            <person name="Crous P."/>
            <person name="Grigoriev I."/>
        </authorList>
    </citation>
    <scope>NUCLEOTIDE SEQUENCE</scope>
    <source>
        <strain evidence="6">CBS 207.26</strain>
    </source>
</reference>
<feature type="compositionally biased region" description="Polar residues" evidence="3">
    <location>
        <begin position="349"/>
        <end position="371"/>
    </location>
</feature>
<feature type="region of interest" description="Disordered" evidence="3">
    <location>
        <begin position="698"/>
        <end position="725"/>
    </location>
</feature>